<dbReference type="AlphaFoldDB" id="A0AAI8YLF1"/>
<feature type="signal peptide" evidence="1">
    <location>
        <begin position="1"/>
        <end position="19"/>
    </location>
</feature>
<proteinExistence type="predicted"/>
<organism evidence="2 3">
    <name type="scientific">Anthostomella pinea</name>
    <dbReference type="NCBI Taxonomy" id="933095"/>
    <lineage>
        <taxon>Eukaryota</taxon>
        <taxon>Fungi</taxon>
        <taxon>Dikarya</taxon>
        <taxon>Ascomycota</taxon>
        <taxon>Pezizomycotina</taxon>
        <taxon>Sordariomycetes</taxon>
        <taxon>Xylariomycetidae</taxon>
        <taxon>Xylariales</taxon>
        <taxon>Xylariaceae</taxon>
        <taxon>Anthostomella</taxon>
    </lineage>
</organism>
<gene>
    <name evidence="2" type="ORF">KHLLAP_LOCUS9560</name>
</gene>
<evidence type="ECO:0000313" key="2">
    <source>
        <dbReference type="EMBL" id="CAJ2509092.1"/>
    </source>
</evidence>
<evidence type="ECO:0000256" key="1">
    <source>
        <dbReference type="SAM" id="SignalP"/>
    </source>
</evidence>
<dbReference type="Proteomes" id="UP001295740">
    <property type="component" value="Unassembled WGS sequence"/>
</dbReference>
<accession>A0AAI8YLF1</accession>
<keyword evidence="3" id="KW-1185">Reference proteome</keyword>
<dbReference type="EMBL" id="CAUWAG010000012">
    <property type="protein sequence ID" value="CAJ2509092.1"/>
    <property type="molecule type" value="Genomic_DNA"/>
</dbReference>
<protein>
    <submittedName>
        <fullName evidence="2">Uu.00g141180.m01.CDS01</fullName>
    </submittedName>
</protein>
<evidence type="ECO:0000313" key="3">
    <source>
        <dbReference type="Proteomes" id="UP001295740"/>
    </source>
</evidence>
<name>A0AAI8YLF1_9PEZI</name>
<keyword evidence="1" id="KW-0732">Signal</keyword>
<comment type="caution">
    <text evidence="2">The sequence shown here is derived from an EMBL/GenBank/DDBJ whole genome shotgun (WGS) entry which is preliminary data.</text>
</comment>
<reference evidence="2" key="1">
    <citation type="submission" date="2023-10" db="EMBL/GenBank/DDBJ databases">
        <authorList>
            <person name="Hackl T."/>
        </authorList>
    </citation>
    <scope>NUCLEOTIDE SEQUENCE</scope>
</reference>
<sequence>MHAHQLLVTAAAVATVALGQMLPQATQFVARQVSDECIEQATSLASDMPNLTGELAASYTQYSRAHPTGVLGGTTWICSFATALPSSLRDDFAGYASGLVSFASKDKSQIIDFYTSCVDTNPTDAPSISSDINGLATATNLCGITNSPTSSPNAAMPKPTGLVAGAAAAAALIGGVAML</sequence>
<feature type="chain" id="PRO_5042620276" evidence="1">
    <location>
        <begin position="20"/>
        <end position="179"/>
    </location>
</feature>